<dbReference type="Gene3D" id="3.90.79.10">
    <property type="entry name" value="Nucleoside Triphosphate Pyrophosphohydrolase"/>
    <property type="match status" value="1"/>
</dbReference>
<dbReference type="InterPro" id="IPR015797">
    <property type="entry name" value="NUDIX_hydrolase-like_dom_sf"/>
</dbReference>
<dbReference type="RefSeq" id="WP_160773810.1">
    <property type="nucleotide sequence ID" value="NZ_WUMV01000001.1"/>
</dbReference>
<sequence length="233" mass="25553">MLIELVPVRQLAVRLTGAAWRFEAENAEKIDAHWQKLTAGNPHLWNGRVMKLASFEIDGGVFRGSMVEASYAAFLAWRDWNYPDPHIRNLFGSAVIRARGGELVFGKMAGHTSTAGQVYPPGGNLDPDDLREDGEVDVAGSIVRELGEETGLDAGEALTHSTFALFDGPRISISRLFEFPYSAADIVARIDEHNAREERPELEEAIVLAKPSDADGLTMPPFARALADRLLAK</sequence>
<dbReference type="PROSITE" id="PS51462">
    <property type="entry name" value="NUDIX"/>
    <property type="match status" value="1"/>
</dbReference>
<protein>
    <submittedName>
        <fullName evidence="2">NUDIX domain-containing protein</fullName>
    </submittedName>
</protein>
<dbReference type="Proteomes" id="UP000433101">
    <property type="component" value="Unassembled WGS sequence"/>
</dbReference>
<dbReference type="GO" id="GO:0003824">
    <property type="term" value="F:catalytic activity"/>
    <property type="evidence" value="ECO:0007669"/>
    <property type="project" value="UniProtKB-ARBA"/>
</dbReference>
<evidence type="ECO:0000313" key="3">
    <source>
        <dbReference type="Proteomes" id="UP000433101"/>
    </source>
</evidence>
<gene>
    <name evidence="2" type="ORF">GR183_01500</name>
</gene>
<proteinExistence type="predicted"/>
<reference evidence="2 3" key="1">
    <citation type="submission" date="2019-12" db="EMBL/GenBank/DDBJ databases">
        <authorList>
            <person name="Li M."/>
        </authorList>
    </citation>
    <scope>NUCLEOTIDE SEQUENCE [LARGE SCALE GENOMIC DNA]</scope>
    <source>
        <strain evidence="2 3">GBMRC 2046</strain>
    </source>
</reference>
<evidence type="ECO:0000313" key="2">
    <source>
        <dbReference type="EMBL" id="MXN63565.1"/>
    </source>
</evidence>
<name>A0A7X3LR47_9HYPH</name>
<keyword evidence="3" id="KW-1185">Reference proteome</keyword>
<evidence type="ECO:0000259" key="1">
    <source>
        <dbReference type="PROSITE" id="PS51462"/>
    </source>
</evidence>
<dbReference type="EMBL" id="WUMV01000001">
    <property type="protein sequence ID" value="MXN63565.1"/>
    <property type="molecule type" value="Genomic_DNA"/>
</dbReference>
<dbReference type="AlphaFoldDB" id="A0A7X3LR47"/>
<dbReference type="InterPro" id="IPR000086">
    <property type="entry name" value="NUDIX_hydrolase_dom"/>
</dbReference>
<accession>A0A7X3LR47</accession>
<dbReference type="SUPFAM" id="SSF55811">
    <property type="entry name" value="Nudix"/>
    <property type="match status" value="1"/>
</dbReference>
<organism evidence="2 3">
    <name type="scientific">Stappia sediminis</name>
    <dbReference type="NCBI Taxonomy" id="2692190"/>
    <lineage>
        <taxon>Bacteria</taxon>
        <taxon>Pseudomonadati</taxon>
        <taxon>Pseudomonadota</taxon>
        <taxon>Alphaproteobacteria</taxon>
        <taxon>Hyphomicrobiales</taxon>
        <taxon>Stappiaceae</taxon>
        <taxon>Stappia</taxon>
    </lineage>
</organism>
<comment type="caution">
    <text evidence="2">The sequence shown here is derived from an EMBL/GenBank/DDBJ whole genome shotgun (WGS) entry which is preliminary data.</text>
</comment>
<feature type="domain" description="Nudix hydrolase" evidence="1">
    <location>
        <begin position="86"/>
        <end position="232"/>
    </location>
</feature>